<keyword evidence="7" id="KW-0645">Protease</keyword>
<dbReference type="Gene3D" id="2.60.40.1730">
    <property type="entry name" value="tricorn interacting facor f3 domain"/>
    <property type="match status" value="1"/>
</dbReference>
<evidence type="ECO:0000256" key="2">
    <source>
        <dbReference type="ARBA" id="ARBA00001947"/>
    </source>
</evidence>
<dbReference type="CDD" id="cd09602">
    <property type="entry name" value="M1_APN"/>
    <property type="match status" value="1"/>
</dbReference>
<evidence type="ECO:0000256" key="10">
    <source>
        <dbReference type="ARBA" id="ARBA00022833"/>
    </source>
</evidence>
<evidence type="ECO:0000256" key="1">
    <source>
        <dbReference type="ARBA" id="ARBA00000098"/>
    </source>
</evidence>
<evidence type="ECO:0000313" key="17">
    <source>
        <dbReference type="EMBL" id="NYJ75782.1"/>
    </source>
</evidence>
<name>A0A853DEA5_9MICO</name>
<dbReference type="RefSeq" id="WP_179482720.1">
    <property type="nucleotide sequence ID" value="NZ_JACCFW010000001.1"/>
</dbReference>
<dbReference type="SUPFAM" id="SSF63737">
    <property type="entry name" value="Leukotriene A4 hydrolase N-terminal domain"/>
    <property type="match status" value="1"/>
</dbReference>
<feature type="domain" description="ERAP1-like C-terminal" evidence="15">
    <location>
        <begin position="514"/>
        <end position="815"/>
    </location>
</feature>
<dbReference type="InterPro" id="IPR014782">
    <property type="entry name" value="Peptidase_M1_dom"/>
</dbReference>
<dbReference type="GO" id="GO:0043171">
    <property type="term" value="P:peptide catabolic process"/>
    <property type="evidence" value="ECO:0007669"/>
    <property type="project" value="TreeGrafter"/>
</dbReference>
<keyword evidence="9 17" id="KW-0378">Hydrolase</keyword>
<dbReference type="InterPro" id="IPR050344">
    <property type="entry name" value="Peptidase_M1_aminopeptidases"/>
</dbReference>
<feature type="domain" description="Peptidase M1 membrane alanine aminopeptidase" evidence="14">
    <location>
        <begin position="223"/>
        <end position="436"/>
    </location>
</feature>
<evidence type="ECO:0000256" key="3">
    <source>
        <dbReference type="ARBA" id="ARBA00010136"/>
    </source>
</evidence>
<keyword evidence="6 17" id="KW-0031">Aminopeptidase</keyword>
<dbReference type="InterPro" id="IPR045357">
    <property type="entry name" value="Aminopeptidase_N-like_N"/>
</dbReference>
<dbReference type="NCBIfam" id="TIGR02412">
    <property type="entry name" value="pepN_strep_liv"/>
    <property type="match status" value="1"/>
</dbReference>
<evidence type="ECO:0000259" key="15">
    <source>
        <dbReference type="Pfam" id="PF11838"/>
    </source>
</evidence>
<dbReference type="InterPro" id="IPR027268">
    <property type="entry name" value="Peptidase_M4/M1_CTD_sf"/>
</dbReference>
<dbReference type="GO" id="GO:0006508">
    <property type="term" value="P:proteolysis"/>
    <property type="evidence" value="ECO:0007669"/>
    <property type="project" value="UniProtKB-KW"/>
</dbReference>
<feature type="domain" description="Aminopeptidase N-like N-terminal" evidence="16">
    <location>
        <begin position="19"/>
        <end position="181"/>
    </location>
</feature>
<gene>
    <name evidence="17" type="ORF">HNR15_002745</name>
</gene>
<dbReference type="Pfam" id="PF01433">
    <property type="entry name" value="Peptidase_M1"/>
    <property type="match status" value="1"/>
</dbReference>
<keyword evidence="8" id="KW-0479">Metal-binding</keyword>
<dbReference type="Proteomes" id="UP000571817">
    <property type="component" value="Unassembled WGS sequence"/>
</dbReference>
<dbReference type="GO" id="GO:0016020">
    <property type="term" value="C:membrane"/>
    <property type="evidence" value="ECO:0007669"/>
    <property type="project" value="TreeGrafter"/>
</dbReference>
<dbReference type="EC" id="3.4.11.2" evidence="4"/>
<evidence type="ECO:0000256" key="8">
    <source>
        <dbReference type="ARBA" id="ARBA00022723"/>
    </source>
</evidence>
<evidence type="ECO:0000256" key="5">
    <source>
        <dbReference type="ARBA" id="ARBA00015611"/>
    </source>
</evidence>
<evidence type="ECO:0000256" key="6">
    <source>
        <dbReference type="ARBA" id="ARBA00022438"/>
    </source>
</evidence>
<dbReference type="SUPFAM" id="SSF55486">
    <property type="entry name" value="Metalloproteases ('zincins'), catalytic domain"/>
    <property type="match status" value="1"/>
</dbReference>
<dbReference type="GO" id="GO:0008270">
    <property type="term" value="F:zinc ion binding"/>
    <property type="evidence" value="ECO:0007669"/>
    <property type="project" value="InterPro"/>
</dbReference>
<evidence type="ECO:0000256" key="9">
    <source>
        <dbReference type="ARBA" id="ARBA00022801"/>
    </source>
</evidence>
<dbReference type="Pfam" id="PF11838">
    <property type="entry name" value="ERAP1_C"/>
    <property type="match status" value="1"/>
</dbReference>
<comment type="caution">
    <text evidence="17">The sequence shown here is derived from an EMBL/GenBank/DDBJ whole genome shotgun (WGS) entry which is preliminary data.</text>
</comment>
<comment type="catalytic activity">
    <reaction evidence="1">
        <text>Release of an N-terminal amino acid, Xaa-|-Yaa- from a peptide, amide or arylamide. Xaa is preferably Ala, but may be most amino acids including Pro (slow action). When a terminal hydrophobic residue is followed by a prolyl residue, the two may be released as an intact Xaa-Pro dipeptide.</text>
        <dbReference type="EC" id="3.4.11.2"/>
    </reaction>
</comment>
<dbReference type="AlphaFoldDB" id="A0A853DEA5"/>
<dbReference type="InterPro" id="IPR012778">
    <property type="entry name" value="Pept_M1_aminopeptidase"/>
</dbReference>
<evidence type="ECO:0000259" key="16">
    <source>
        <dbReference type="Pfam" id="PF17900"/>
    </source>
</evidence>
<protein>
    <recommendedName>
        <fullName evidence="5">Aminopeptidase N</fullName>
        <ecNumber evidence="4">3.4.11.2</ecNumber>
    </recommendedName>
    <alternativeName>
        <fullName evidence="12">Alanine aminopeptidase</fullName>
    </alternativeName>
    <alternativeName>
        <fullName evidence="13">Lysyl aminopeptidase</fullName>
    </alternativeName>
</protein>
<organism evidence="17 18">
    <name type="scientific">Allobranchiibius huperziae</name>
    <dbReference type="NCBI Taxonomy" id="1874116"/>
    <lineage>
        <taxon>Bacteria</taxon>
        <taxon>Bacillati</taxon>
        <taxon>Actinomycetota</taxon>
        <taxon>Actinomycetes</taxon>
        <taxon>Micrococcales</taxon>
        <taxon>Dermacoccaceae</taxon>
        <taxon>Allobranchiibius</taxon>
    </lineage>
</organism>
<dbReference type="EMBL" id="JACCFW010000001">
    <property type="protein sequence ID" value="NYJ75782.1"/>
    <property type="molecule type" value="Genomic_DNA"/>
</dbReference>
<evidence type="ECO:0000313" key="18">
    <source>
        <dbReference type="Proteomes" id="UP000571817"/>
    </source>
</evidence>
<dbReference type="Pfam" id="PF17900">
    <property type="entry name" value="Peptidase_M1_N"/>
    <property type="match status" value="1"/>
</dbReference>
<dbReference type="Gene3D" id="1.10.390.10">
    <property type="entry name" value="Neutral Protease Domain 2"/>
    <property type="match status" value="1"/>
</dbReference>
<dbReference type="GO" id="GO:0042277">
    <property type="term" value="F:peptide binding"/>
    <property type="evidence" value="ECO:0007669"/>
    <property type="project" value="TreeGrafter"/>
</dbReference>
<dbReference type="GO" id="GO:0005615">
    <property type="term" value="C:extracellular space"/>
    <property type="evidence" value="ECO:0007669"/>
    <property type="project" value="TreeGrafter"/>
</dbReference>
<evidence type="ECO:0000256" key="11">
    <source>
        <dbReference type="ARBA" id="ARBA00023049"/>
    </source>
</evidence>
<dbReference type="GO" id="GO:0016285">
    <property type="term" value="F:alanyl aminopeptidase activity"/>
    <property type="evidence" value="ECO:0007669"/>
    <property type="project" value="UniProtKB-EC"/>
</dbReference>
<dbReference type="PANTHER" id="PTHR11533">
    <property type="entry name" value="PROTEASE M1 ZINC METALLOPROTEASE"/>
    <property type="match status" value="1"/>
</dbReference>
<dbReference type="PRINTS" id="PR00756">
    <property type="entry name" value="ALADIPTASE"/>
</dbReference>
<accession>A0A853DEA5</accession>
<dbReference type="GO" id="GO:0005737">
    <property type="term" value="C:cytoplasm"/>
    <property type="evidence" value="ECO:0007669"/>
    <property type="project" value="TreeGrafter"/>
</dbReference>
<keyword evidence="10" id="KW-0862">Zinc</keyword>
<evidence type="ECO:0000259" key="14">
    <source>
        <dbReference type="Pfam" id="PF01433"/>
    </source>
</evidence>
<evidence type="ECO:0000256" key="13">
    <source>
        <dbReference type="ARBA" id="ARBA00031533"/>
    </source>
</evidence>
<dbReference type="InterPro" id="IPR024571">
    <property type="entry name" value="ERAP1-like_C_dom"/>
</dbReference>
<dbReference type="GO" id="GO:0070006">
    <property type="term" value="F:metalloaminopeptidase activity"/>
    <property type="evidence" value="ECO:0007669"/>
    <property type="project" value="TreeGrafter"/>
</dbReference>
<reference evidence="17 18" key="1">
    <citation type="submission" date="2020-07" db="EMBL/GenBank/DDBJ databases">
        <title>Sequencing the genomes of 1000 actinobacteria strains.</title>
        <authorList>
            <person name="Klenk H.-P."/>
        </authorList>
    </citation>
    <scope>NUCLEOTIDE SEQUENCE [LARGE SCALE GENOMIC DNA]</scope>
    <source>
        <strain evidence="17 18">DSM 29531</strain>
    </source>
</reference>
<evidence type="ECO:0000256" key="12">
    <source>
        <dbReference type="ARBA" id="ARBA00029811"/>
    </source>
</evidence>
<keyword evidence="11" id="KW-0482">Metalloprotease</keyword>
<dbReference type="InterPro" id="IPR001930">
    <property type="entry name" value="Peptidase_M1"/>
</dbReference>
<proteinExistence type="inferred from homology"/>
<dbReference type="PANTHER" id="PTHR11533:SF174">
    <property type="entry name" value="PUROMYCIN-SENSITIVE AMINOPEPTIDASE-RELATED"/>
    <property type="match status" value="1"/>
</dbReference>
<sequence>MAILQRTEAEARAALIEVTSYDVDLDLDRGDTEFGSVTTIRFSARQPGESTFLDLKAARVGSITLNGTAVDPAAIDDGRVALTDLAADNEVHVAATMSYSRDGEGLHRAVDPEDGKAYVYGMSFMDAAPRMYACFDQPDLKAPYDVRVRAPQDWVVAGNGDATRTAPGEWTLATTKPIATYFFTVCAGPYATVTDEHDGIHLEVHVRAALAKELDEQAPDIFQVTKQSFDHYHRLFGVRYPWGDYHQFFVPEFNAGAMENPGCVTFRDTMIMRGTLAPDHLLSRANTIAHEMAHMWFGDLVTLRWWDDLWLNESFAEYMAGRAVEEATDHDESRIAFSAQRKTWGYAADRAPSTHPIAGSPAPDALSALTNFDGISYAKGASALAQLVLYVGDDAFVAGVRDYLSRHAFGNATLADFLGAMEKASGRDLTQWSEQWLRTSGADVLQVHTETDGDTVADAELRRTPPAGHPADRPHVLDVAGYTDGAQIWRTQVEAAADVTPLGELTGREVPQILLPNASDETWAQVALDTSSLEALRTGLRTLPDSGTRAAAWSALLNGMLTGGVDPRLVRDSVLDFWPAETSFTLLAYVASQSRGALLGGYLPPDESTAAAEAFDDAARTMLAADDVSLPAGIAAATMVAHTTHDEATLRDWADGRHTPAALEGDPDFRWLAIRRLCTLGALTAADVDSHLAQDRSMSAALDGLTAKASIPTQDSKEWAWHQVFGGQQLSNYEAGAVLGGIFRPSQIDLVRPYVARYFAQVGSLAQTFGGMPAEQLTRAGFPHVVVEPATLEAARAAIDGEGLSAGIRRALIDQTAALEERITSRRRYFPDSL</sequence>
<comment type="cofactor">
    <cofactor evidence="2">
        <name>Zn(2+)</name>
        <dbReference type="ChEBI" id="CHEBI:29105"/>
    </cofactor>
</comment>
<dbReference type="InterPro" id="IPR042097">
    <property type="entry name" value="Aminopeptidase_N-like_N_sf"/>
</dbReference>
<keyword evidence="18" id="KW-1185">Reference proteome</keyword>
<evidence type="ECO:0000256" key="7">
    <source>
        <dbReference type="ARBA" id="ARBA00022670"/>
    </source>
</evidence>
<comment type="similarity">
    <text evidence="3">Belongs to the peptidase M1 family.</text>
</comment>
<evidence type="ECO:0000256" key="4">
    <source>
        <dbReference type="ARBA" id="ARBA00012564"/>
    </source>
</evidence>